<evidence type="ECO:0000256" key="3">
    <source>
        <dbReference type="SAM" id="Coils"/>
    </source>
</evidence>
<organism evidence="6 7">
    <name type="scientific">Mytilus edulis</name>
    <name type="common">Blue mussel</name>
    <dbReference type="NCBI Taxonomy" id="6550"/>
    <lineage>
        <taxon>Eukaryota</taxon>
        <taxon>Metazoa</taxon>
        <taxon>Spiralia</taxon>
        <taxon>Lophotrochozoa</taxon>
        <taxon>Mollusca</taxon>
        <taxon>Bivalvia</taxon>
        <taxon>Autobranchia</taxon>
        <taxon>Pteriomorphia</taxon>
        <taxon>Mytilida</taxon>
        <taxon>Mytiloidea</taxon>
        <taxon>Mytilidae</taxon>
        <taxon>Mytilinae</taxon>
        <taxon>Mytilus</taxon>
    </lineage>
</organism>
<feature type="compositionally biased region" description="Basic and acidic residues" evidence="4">
    <location>
        <begin position="358"/>
        <end position="375"/>
    </location>
</feature>
<comment type="caution">
    <text evidence="6">The sequence shown here is derived from an EMBL/GenBank/DDBJ whole genome shotgun (WGS) entry which is preliminary data.</text>
</comment>
<feature type="compositionally biased region" description="Acidic residues" evidence="4">
    <location>
        <begin position="387"/>
        <end position="396"/>
    </location>
</feature>
<feature type="compositionally biased region" description="Polar residues" evidence="4">
    <location>
        <begin position="1"/>
        <end position="14"/>
    </location>
</feature>
<feature type="compositionally biased region" description="Basic and acidic residues" evidence="4">
    <location>
        <begin position="67"/>
        <end position="85"/>
    </location>
</feature>
<feature type="compositionally biased region" description="Polar residues" evidence="4">
    <location>
        <begin position="278"/>
        <end position="291"/>
    </location>
</feature>
<name>A0A8S3SJ98_MYTED</name>
<feature type="compositionally biased region" description="Basic and acidic residues" evidence="4">
    <location>
        <begin position="292"/>
        <end position="323"/>
    </location>
</feature>
<feature type="compositionally biased region" description="Basic and acidic residues" evidence="4">
    <location>
        <begin position="405"/>
        <end position="436"/>
    </location>
</feature>
<feature type="compositionally biased region" description="Basic and acidic residues" evidence="4">
    <location>
        <begin position="92"/>
        <end position="101"/>
    </location>
</feature>
<keyword evidence="2" id="KW-0964">Secreted</keyword>
<feature type="region of interest" description="Disordered" evidence="4">
    <location>
        <begin position="1"/>
        <end position="207"/>
    </location>
</feature>
<accession>A0A8S3SJ98</accession>
<dbReference type="PANTHER" id="PTHR47246:SF1">
    <property type="entry name" value="MUCIN-19"/>
    <property type="match status" value="1"/>
</dbReference>
<feature type="coiled-coil region" evidence="3">
    <location>
        <begin position="652"/>
        <end position="679"/>
    </location>
</feature>
<sequence length="1524" mass="170615">MEVSETLNGNTTGETIMKDPSASEKDNLNQNGYTDDKLAEKVNGNSDLHNKNTSNDINAMETSENETNEHDNGHDGDEDLNKETVDTQQNELKVEDKLKVEEELDNSTATSNISDISPYEDSEQSMDVDTKEEHENKGESDHDDDVKEKDDIPTSSGKEVETNPVDEIKEKDDMSTCSGKEVKTNPVDEIKERDDIPTCPGKEVETDSVDEIKEKDDMSTCSGKEVETDPVDEIKEKDDMSTCSGQEVETKNGEFEDGSEKANLDEKEIKNAEEINKDQTNLQDSEYQVSTGDEKMNDMKEDHEDCEKVETEQESTTLDKDSSENGGQDEDANNSANNLQTKKIENVSDELKMNGGEKSGRENESQSKSIEKVTDIDGSEILITINEEIEDSESENEISANTSDSKSKDKTNDTAEKEETKQLKDDSNKDKKDSREIVVINESPDKNEKVVAKVSKPVILPQPAPMFKSKQILQPPIATGASQVRFPVLPGSSIQYFVPSSIQSMPNTQQKYINVGGQQILITIPTSSMGTVLNSSIIGNAGSSVLGIQSKPSPPMTMGFPLPNHNKNPLDKTIDVDIPQASWEQLELIKYEVLSRKPDNAFWGGLANVSKKADLSSASKLLFDLGSDLVKELAYEQIVQVQRKKDEADLLNASEKESLQRMKKVVEELKNKLEYLHDIPKLKCKCGFTTESKNVMYLHKQYPHVSYNTPDKSALLTCPHCNQSFQGKIAEDMFKAHIEKEHNIVGRSNHKSNLWPCNLCTFEGANRNTIMKHKLKCEKNFKEHINQAPHHVDINLSLKNIFYKFQVHNKKLQLQQQAQQARKIAQIDRPDTRGIPIAKHQPAIIKPKTNQAQAKPPPVVNPNRPIMTSHFQGPTPASTAYAMQSAGTRFVTAPVQKQPQPLKPASANKPTVNQLLRTQQNVNANTRPGFEVCEICGGYVKDRMSLRIHFFYAHKIEMPAHVFSKPLAPLFCNICNERFWTSQGFTKHKTSAKHLNTVKQNASATNQCWICHQKPENLYSHLHKFHRLTTGECMALKRCMFCGTLSQSRKELELHMAATHGVLIKGEENKGSTSTPVSSVIKPQPQSSAATKNLSTVVTGGSSGMVRNNFCVFCSSQFQDNTKLTLHCLSVHATCKKCGMVVNKMADLARHVCKMSSKTCNICGLKNLKPAGLLKHLESHTKPCSVALKRLSPSQINIATGGKFMRLDPRLRTRNARTTANIIEGEIKMEQTKGLTVAMNFDKPRKGKVIIDLSGKTDVRKEEVVIESDNDSDVIIQEEERTEIVLDSDDDDVKSENNRSESKSQKNNSENKDESEEERNIKKECETTKDENHTKDRENDNTEIEGKGREENDDKSIVKEDTDLDKPSVKDESDKDNLNVKEEIDIDKPSVKEENVEDKPSEKEENDVDQPKELDENYEKCENMEENETDVTTDNKIDDDSVEINKGQLIEKEEHSNTLIEDTNSSKNALENEDCDSMQSEISTGEAKNLAGSSRKRSHSECESSDDPEEDTKKRKTDEDSDNS</sequence>
<feature type="compositionally biased region" description="Basic and acidic residues" evidence="4">
    <location>
        <begin position="1294"/>
        <end position="1423"/>
    </location>
</feature>
<evidence type="ECO:0000256" key="1">
    <source>
        <dbReference type="ARBA" id="ARBA00004613"/>
    </source>
</evidence>
<dbReference type="EMBL" id="CAJPWZ010001605">
    <property type="protein sequence ID" value="CAG2218720.1"/>
    <property type="molecule type" value="Genomic_DNA"/>
</dbReference>
<evidence type="ECO:0000256" key="4">
    <source>
        <dbReference type="SAM" id="MobiDB-lite"/>
    </source>
</evidence>
<feature type="domain" description="C2H2-type" evidence="5">
    <location>
        <begin position="1111"/>
        <end position="1132"/>
    </location>
</feature>
<feature type="region of interest" description="Disordered" evidence="4">
    <location>
        <begin position="235"/>
        <end position="436"/>
    </location>
</feature>
<evidence type="ECO:0000313" key="7">
    <source>
        <dbReference type="Proteomes" id="UP000683360"/>
    </source>
</evidence>
<feature type="region of interest" description="Disordered" evidence="4">
    <location>
        <begin position="1279"/>
        <end position="1524"/>
    </location>
</feature>
<feature type="compositionally biased region" description="Polar residues" evidence="4">
    <location>
        <begin position="1457"/>
        <end position="1469"/>
    </location>
</feature>
<feature type="compositionally biased region" description="Polar residues" evidence="4">
    <location>
        <begin position="106"/>
        <end position="115"/>
    </location>
</feature>
<keyword evidence="3" id="KW-0175">Coiled coil</keyword>
<feature type="domain" description="C2H2-type" evidence="5">
    <location>
        <begin position="972"/>
        <end position="994"/>
    </location>
</feature>
<feature type="compositionally biased region" description="Polar residues" evidence="4">
    <location>
        <begin position="43"/>
        <end position="62"/>
    </location>
</feature>
<dbReference type="PROSITE" id="PS00028">
    <property type="entry name" value="ZINC_FINGER_C2H2_1"/>
    <property type="match status" value="3"/>
</dbReference>
<dbReference type="OrthoDB" id="6110130at2759"/>
<comment type="subcellular location">
    <subcellularLocation>
        <location evidence="1">Secreted</location>
    </subcellularLocation>
</comment>
<dbReference type="GO" id="GO:0005576">
    <property type="term" value="C:extracellular region"/>
    <property type="evidence" value="ECO:0007669"/>
    <property type="project" value="UniProtKB-SubCell"/>
</dbReference>
<proteinExistence type="predicted"/>
<dbReference type="Proteomes" id="UP000683360">
    <property type="component" value="Unassembled WGS sequence"/>
</dbReference>
<dbReference type="SMART" id="SM00355">
    <property type="entry name" value="ZnF_C2H2"/>
    <property type="match status" value="6"/>
</dbReference>
<evidence type="ECO:0000259" key="5">
    <source>
        <dbReference type="PROSITE" id="PS00028"/>
    </source>
</evidence>
<reference evidence="6" key="1">
    <citation type="submission" date="2021-03" db="EMBL/GenBank/DDBJ databases">
        <authorList>
            <person name="Bekaert M."/>
        </authorList>
    </citation>
    <scope>NUCLEOTIDE SEQUENCE</scope>
</reference>
<protein>
    <recommendedName>
        <fullName evidence="5">C2H2-type domain-containing protein</fullName>
    </recommendedName>
</protein>
<dbReference type="InterPro" id="IPR013087">
    <property type="entry name" value="Znf_C2H2_type"/>
</dbReference>
<feature type="compositionally biased region" description="Basic and acidic residues" evidence="4">
    <location>
        <begin position="248"/>
        <end position="277"/>
    </location>
</feature>
<keyword evidence="7" id="KW-1185">Reference proteome</keyword>
<dbReference type="PANTHER" id="PTHR47246">
    <property type="entry name" value="MUCIN-19"/>
    <property type="match status" value="1"/>
</dbReference>
<gene>
    <name evidence="6" type="ORF">MEDL_32256</name>
</gene>
<feature type="compositionally biased region" description="Basic and acidic residues" evidence="4">
    <location>
        <begin position="128"/>
        <end position="207"/>
    </location>
</feature>
<feature type="compositionally biased region" description="Basic and acidic residues" evidence="4">
    <location>
        <begin position="342"/>
        <end position="352"/>
    </location>
</feature>
<evidence type="ECO:0000256" key="2">
    <source>
        <dbReference type="ARBA" id="ARBA00022525"/>
    </source>
</evidence>
<evidence type="ECO:0000313" key="6">
    <source>
        <dbReference type="EMBL" id="CAG2218720.1"/>
    </source>
</evidence>
<feature type="domain" description="C2H2-type" evidence="5">
    <location>
        <begin position="933"/>
        <end position="954"/>
    </location>
</feature>